<dbReference type="EMBL" id="CP025197">
    <property type="protein sequence ID" value="AUG56401.1"/>
    <property type="molecule type" value="Genomic_DNA"/>
</dbReference>
<evidence type="ECO:0000313" key="4">
    <source>
        <dbReference type="Proteomes" id="UP000233534"/>
    </source>
</evidence>
<evidence type="ECO:0000313" key="3">
    <source>
        <dbReference type="EMBL" id="PQQ66490.1"/>
    </source>
</evidence>
<reference evidence="2 4" key="1">
    <citation type="submission" date="2017-12" db="EMBL/GenBank/DDBJ databases">
        <title>Complete genome sequence of Herbivorax saccincola GGR1, a novel Cellulosome-producing hydrolytic bacterium in a thermophilic biogas plant, established by Illumina and Nanopore MinION sequencing.</title>
        <authorList>
            <person name="Pechtl A."/>
            <person name="Ruckert C."/>
            <person name="Koeck D.E."/>
            <person name="Maus I."/>
            <person name="Winkler A."/>
            <person name="Kalinowski J."/>
            <person name="Puhler A."/>
            <person name="Schwarz W.W."/>
            <person name="Zverlov V.V."/>
            <person name="Schluter A."/>
            <person name="Liebl W."/>
        </authorList>
    </citation>
    <scope>NUCLEOTIDE SEQUENCE [LARGE SCALE GENOMIC DNA]</scope>
    <source>
        <strain evidence="2">GGR1</strain>
        <strain evidence="4">SR1</strain>
    </source>
</reference>
<dbReference type="Proteomes" id="UP000239720">
    <property type="component" value="Unassembled WGS sequence"/>
</dbReference>
<evidence type="ECO:0000313" key="5">
    <source>
        <dbReference type="Proteomes" id="UP000239720"/>
    </source>
</evidence>
<organism evidence="2 4">
    <name type="scientific">Acetivibrio saccincola</name>
    <dbReference type="NCBI Taxonomy" id="1677857"/>
    <lineage>
        <taxon>Bacteria</taxon>
        <taxon>Bacillati</taxon>
        <taxon>Bacillota</taxon>
        <taxon>Clostridia</taxon>
        <taxon>Eubacteriales</taxon>
        <taxon>Oscillospiraceae</taxon>
        <taxon>Acetivibrio</taxon>
    </lineage>
</organism>
<protein>
    <submittedName>
        <fullName evidence="2">Uncharacterized protein</fullName>
    </submittedName>
</protein>
<keyword evidence="4" id="KW-1185">Reference proteome</keyword>
<name>A0A2K9EIQ8_9FIRM</name>
<sequence length="329" mass="38582">MKTKLIYLLTGIVLVSGMYFTKTDDMDKDTLVLIEKALEIDSKLELWPGYKLGKYPIDVNYENVEFRYFKGDIIEKKPTLEVLAFTAWVEEGQPVVKVLPESMLSQVLNVMGNMSSEKMEYHYIKALFHEGFHAFQIERGIISDIDSFQANNEFEANNIHKTNNSPELNPHSEDNKENSSSYEKFLNILYLLDNDIKYRKLWTEEEKSLMDYFKNNNKEGWVKCHNRRVKYLKEVLGDDFDFYIKMENDRELVEGTARYIEDKIMDILTGKVDEISVSVIYSKGVSKFYTTGRIKCLILDKNSNFQDNDWKENLFNSQSTLTDLLMHPY</sequence>
<gene>
    <name evidence="3" type="ORF">B9R14_06820</name>
    <name evidence="2" type="ORF">HVS_02220</name>
</gene>
<dbReference type="EMBL" id="NEMB01000003">
    <property type="protein sequence ID" value="PQQ66490.1"/>
    <property type="molecule type" value="Genomic_DNA"/>
</dbReference>
<dbReference type="KEGG" id="hsc:HVS_02220"/>
<evidence type="ECO:0000313" key="2">
    <source>
        <dbReference type="EMBL" id="AUG56401.1"/>
    </source>
</evidence>
<dbReference type="OrthoDB" id="161597at2"/>
<proteinExistence type="predicted"/>
<reference evidence="3 5" key="2">
    <citation type="journal article" date="2018" name="Syst. Appl. Microbiol.">
        <title>Characterization and high-quality draft genome sequence of Herbivorax saccincola A7, an anaerobic, alkaliphilic, thermophilic, cellulolytic, and xylanolytic bacterium.</title>
        <authorList>
            <person name="Aikawa S."/>
            <person name="Baramee S."/>
            <person name="Sermsathanaswadi J."/>
            <person name="Thianheng P."/>
            <person name="Tachaapaikoon C."/>
            <person name="Shikata A."/>
            <person name="Waeonukul R."/>
            <person name="Pason P."/>
            <person name="Ratanakhanokchai K."/>
            <person name="Kosugi A."/>
        </authorList>
    </citation>
    <scope>NUCLEOTIDE SEQUENCE [LARGE SCALE GENOMIC DNA]</scope>
    <source>
        <strain evidence="3 5">A7</strain>
    </source>
</reference>
<dbReference type="Proteomes" id="UP000233534">
    <property type="component" value="Chromosome"/>
</dbReference>
<evidence type="ECO:0000256" key="1">
    <source>
        <dbReference type="SAM" id="MobiDB-lite"/>
    </source>
</evidence>
<dbReference type="RefSeq" id="WP_101298805.1">
    <property type="nucleotide sequence ID" value="NZ_CP025197.1"/>
</dbReference>
<accession>A0A2K9EIQ8</accession>
<dbReference type="AlphaFoldDB" id="A0A2K9EIQ8"/>
<feature type="region of interest" description="Disordered" evidence="1">
    <location>
        <begin position="159"/>
        <end position="178"/>
    </location>
</feature>